<evidence type="ECO:0000313" key="2">
    <source>
        <dbReference type="Proteomes" id="UP000243333"/>
    </source>
</evidence>
<reference evidence="2" key="1">
    <citation type="submission" date="2016-10" db="EMBL/GenBank/DDBJ databases">
        <authorList>
            <person name="Varghese N."/>
            <person name="Submissions S."/>
        </authorList>
    </citation>
    <scope>NUCLEOTIDE SEQUENCE [LARGE SCALE GENOMIC DNA]</scope>
    <source>
        <strain evidence="2">DSM 23256</strain>
    </source>
</reference>
<dbReference type="EMBL" id="FNBU01000002">
    <property type="protein sequence ID" value="SDF10665.1"/>
    <property type="molecule type" value="Genomic_DNA"/>
</dbReference>
<organism evidence="1 2">
    <name type="scientific">Sporolituus thermophilus DSM 23256</name>
    <dbReference type="NCBI Taxonomy" id="1123285"/>
    <lineage>
        <taxon>Bacteria</taxon>
        <taxon>Bacillati</taxon>
        <taxon>Bacillota</taxon>
        <taxon>Negativicutes</taxon>
        <taxon>Selenomonadales</taxon>
        <taxon>Sporomusaceae</taxon>
        <taxon>Sporolituus</taxon>
    </lineage>
</organism>
<dbReference type="OrthoDB" id="1798711at2"/>
<dbReference type="Proteomes" id="UP000243333">
    <property type="component" value="Unassembled WGS sequence"/>
</dbReference>
<keyword evidence="2" id="KW-1185">Reference proteome</keyword>
<protein>
    <submittedName>
        <fullName evidence="1">Uncharacterized protein</fullName>
    </submittedName>
</protein>
<evidence type="ECO:0000313" key="1">
    <source>
        <dbReference type="EMBL" id="SDF10665.1"/>
    </source>
</evidence>
<dbReference type="RefSeq" id="WP_093687718.1">
    <property type="nucleotide sequence ID" value="NZ_FNBU01000002.1"/>
</dbReference>
<gene>
    <name evidence="1" type="ORF">SAMN05660235_00471</name>
</gene>
<proteinExistence type="predicted"/>
<dbReference type="STRING" id="1123285.SAMN05660235_00471"/>
<accession>A0A1G7IDE5</accession>
<sequence length="63" mass="6937">MTACPVCGQRTIGKVGTDQYYCSECCVEFLVRGENVKIFNVETDGTLTLYNPLQDTAVNLQEG</sequence>
<dbReference type="AlphaFoldDB" id="A0A1G7IDE5"/>
<name>A0A1G7IDE5_9FIRM</name>